<keyword evidence="3" id="KW-1185">Reference proteome</keyword>
<dbReference type="EMBL" id="CP010803">
    <property type="protein sequence ID" value="AJY44976.1"/>
    <property type="molecule type" value="Genomic_DNA"/>
</dbReference>
<dbReference type="RefSeq" id="WP_045679567.1">
    <property type="nucleotide sequence ID" value="NZ_CP010803.1"/>
</dbReference>
<dbReference type="PANTHER" id="PTHR43135">
    <property type="entry name" value="ALPHA-D-RIBOSE 1-METHYLPHOSPHONATE 5-TRIPHOSPHATE DIPHOSPHATASE"/>
    <property type="match status" value="1"/>
</dbReference>
<keyword evidence="2" id="KW-0378">Hydrolase</keyword>
<dbReference type="STRING" id="1486262.TM49_03595"/>
<dbReference type="Proteomes" id="UP000032611">
    <property type="component" value="Chromosome"/>
</dbReference>
<dbReference type="Gene3D" id="2.30.40.10">
    <property type="entry name" value="Urease, subunit C, domain 1"/>
    <property type="match status" value="1"/>
</dbReference>
<evidence type="ECO:0000259" key="1">
    <source>
        <dbReference type="Pfam" id="PF01979"/>
    </source>
</evidence>
<evidence type="ECO:0000313" key="3">
    <source>
        <dbReference type="Proteomes" id="UP000032611"/>
    </source>
</evidence>
<dbReference type="InterPro" id="IPR032466">
    <property type="entry name" value="Metal_Hydrolase"/>
</dbReference>
<protein>
    <submittedName>
        <fullName evidence="2">Hydrolase</fullName>
    </submittedName>
</protein>
<organism evidence="2 3">
    <name type="scientific">Martelella endophytica</name>
    <dbReference type="NCBI Taxonomy" id="1486262"/>
    <lineage>
        <taxon>Bacteria</taxon>
        <taxon>Pseudomonadati</taxon>
        <taxon>Pseudomonadota</taxon>
        <taxon>Alphaproteobacteria</taxon>
        <taxon>Hyphomicrobiales</taxon>
        <taxon>Aurantimonadaceae</taxon>
        <taxon>Martelella</taxon>
    </lineage>
</organism>
<dbReference type="KEGG" id="mey:TM49_03595"/>
<dbReference type="InterPro" id="IPR051781">
    <property type="entry name" value="Metallo-dep_Hydrolase"/>
</dbReference>
<dbReference type="InterPro" id="IPR057744">
    <property type="entry name" value="OTAase-like"/>
</dbReference>
<sequence>MRAGTKYQHLVHGAGCLCHTPDFARLNARLADGFSRRSILKGVAAGIAANAVSAFPALAQTVPEATLFTNVRVFDGHSADLIEGRNVLIRDNRIAALVPTSETVDDVTTVDCGGRVLMPGLIDSHWHALLCAIPMQVAMTAAVPYVHLVAANEAQKTLMRGFTTIRDVGGPSFPLKRAIDEGKAVGPRIYPSGAMISQTSGHGDFRMVYEIPASDQSNLSHAEQAGISSIANGVPQVLNRVREQLLLGASQIKIMTGGGVSSSYDPVPSLQFLPEEIRAAVQAAEDWGTYVCTHVYTAKGIRRSIDNGVHCIEHGQLADEETVRMMADQGIWWSIQPFLGGEYANPKGTEQQRREQQEIARGTVRCFEWAQKFGLEKFVWGTDVLFNPPGTETQGRQLALLSDWFSNVDVLRMATGRSGELMALSGERNPYPGKIGVIEPDALADLLLIDGNPLEDISLVANPENMAIIMKDGRFFKNTL</sequence>
<dbReference type="CDD" id="cd01299">
    <property type="entry name" value="Met_dep_hydrolase_A"/>
    <property type="match status" value="1"/>
</dbReference>
<gene>
    <name evidence="2" type="ORF">TM49_03595</name>
</gene>
<dbReference type="PROSITE" id="PS51318">
    <property type="entry name" value="TAT"/>
    <property type="match status" value="1"/>
</dbReference>
<dbReference type="HOGENOM" id="CLU_023620_2_0_5"/>
<name>A0A0D5LLF2_MAREN</name>
<dbReference type="PANTHER" id="PTHR43135:SF3">
    <property type="entry name" value="ALPHA-D-RIBOSE 1-METHYLPHOSPHONATE 5-TRIPHOSPHATE DIPHOSPHATASE"/>
    <property type="match status" value="1"/>
</dbReference>
<dbReference type="SUPFAM" id="SSF51556">
    <property type="entry name" value="Metallo-dependent hydrolases"/>
    <property type="match status" value="1"/>
</dbReference>
<dbReference type="OrthoDB" id="9782972at2"/>
<dbReference type="InterPro" id="IPR006311">
    <property type="entry name" value="TAT_signal"/>
</dbReference>
<dbReference type="PATRIC" id="fig|1486262.3.peg.732"/>
<evidence type="ECO:0000313" key="2">
    <source>
        <dbReference type="EMBL" id="AJY44976.1"/>
    </source>
</evidence>
<dbReference type="InterPro" id="IPR006680">
    <property type="entry name" value="Amidohydro-rel"/>
</dbReference>
<dbReference type="SUPFAM" id="SSF51338">
    <property type="entry name" value="Composite domain of metallo-dependent hydrolases"/>
    <property type="match status" value="1"/>
</dbReference>
<reference evidence="2 3" key="1">
    <citation type="journal article" date="2015" name="Genome Announc.">
        <title>Complete genome sequence of Martelella endophytica YC6887, which has antifungal activity associated with a halophyte.</title>
        <authorList>
            <person name="Khan A."/>
            <person name="Khan H."/>
            <person name="Chung E.J."/>
            <person name="Hossain M.T."/>
            <person name="Chung Y.R."/>
        </authorList>
    </citation>
    <scope>NUCLEOTIDE SEQUENCE [LARGE SCALE GENOMIC DNA]</scope>
    <source>
        <strain evidence="2">YC6887</strain>
    </source>
</reference>
<dbReference type="GO" id="GO:0016810">
    <property type="term" value="F:hydrolase activity, acting on carbon-nitrogen (but not peptide) bonds"/>
    <property type="evidence" value="ECO:0007669"/>
    <property type="project" value="InterPro"/>
</dbReference>
<dbReference type="InterPro" id="IPR011059">
    <property type="entry name" value="Metal-dep_hydrolase_composite"/>
</dbReference>
<feature type="domain" description="Amidohydrolase-related" evidence="1">
    <location>
        <begin position="116"/>
        <end position="474"/>
    </location>
</feature>
<dbReference type="Pfam" id="PF01979">
    <property type="entry name" value="Amidohydro_1"/>
    <property type="match status" value="1"/>
</dbReference>
<accession>A0A0D5LLF2</accession>
<dbReference type="AlphaFoldDB" id="A0A0D5LLF2"/>
<proteinExistence type="predicted"/>
<dbReference type="Gene3D" id="3.20.20.140">
    <property type="entry name" value="Metal-dependent hydrolases"/>
    <property type="match status" value="1"/>
</dbReference>